<dbReference type="RefSeq" id="WP_377335797.1">
    <property type="nucleotide sequence ID" value="NZ_JBHSGB010000017.1"/>
</dbReference>
<name>A0ABV9JQQ4_9GAMM</name>
<feature type="chain" id="PRO_5045220287" evidence="2">
    <location>
        <begin position="27"/>
        <end position="514"/>
    </location>
</feature>
<feature type="signal peptide" evidence="2">
    <location>
        <begin position="1"/>
        <end position="26"/>
    </location>
</feature>
<feature type="compositionally biased region" description="Basic and acidic residues" evidence="1">
    <location>
        <begin position="431"/>
        <end position="447"/>
    </location>
</feature>
<feature type="compositionally biased region" description="Basic and acidic residues" evidence="1">
    <location>
        <begin position="295"/>
        <end position="341"/>
    </location>
</feature>
<keyword evidence="4" id="KW-1185">Reference proteome</keyword>
<sequence length="514" mass="60231">MKPLISYLSVGALLLSPAVLLNPAMAQQTVSAGTVVQEFNQGQLDAMLAPIALYPDTVLSHVLIASTYPLEVIKAHRWAEEHPNLKGEDAVNAVENQDWDPSVKALVAFPELLQRMSDDIDWTQRLGDAFLAQEGQVMASIQTLRSKAYESGQLAKQQQVKVIREEKTIIIEPASPSVVYVPYYDPWTVYGPWWWRSYDPFCFERPRGYVVSTGFYWGVGIRIAPGFYFSTFHWPRRQIVVIDRHSHWNSPRYYSSHQIVRHKNSQHWRHDPHHRQGVSYHAGYQPTREFNGNRSYKDQQQHRDWANRTREERGIEHKEQRVAQKDQRFDDKQRQFERSKTGDALVQRSKTEPERQRVSPNERRVDNEAQRREALRQDRPQLDSNRLQNREYSPQRTAPDQAQVREQLRQSPTTDRSWSQPQRSQESTRVMAERSEPSFKRVERPDRVYQPQPNMQREAAVPRYQPEQRQSRSESAPSRSFERQATPRYEAPKMQSAPRERAQPNRELASRDLN</sequence>
<keyword evidence="2" id="KW-0732">Signal</keyword>
<evidence type="ECO:0000256" key="1">
    <source>
        <dbReference type="SAM" id="MobiDB-lite"/>
    </source>
</evidence>
<dbReference type="Pfam" id="PF11737">
    <property type="entry name" value="DUF3300"/>
    <property type="match status" value="1"/>
</dbReference>
<dbReference type="EMBL" id="JBHSGB010000017">
    <property type="protein sequence ID" value="MFC4656593.1"/>
    <property type="molecule type" value="Genomic_DNA"/>
</dbReference>
<accession>A0ABV9JQQ4</accession>
<dbReference type="InterPro" id="IPR021728">
    <property type="entry name" value="DUF3300"/>
</dbReference>
<feature type="compositionally biased region" description="Basic and acidic residues" evidence="1">
    <location>
        <begin position="349"/>
        <end position="381"/>
    </location>
</feature>
<evidence type="ECO:0000256" key="2">
    <source>
        <dbReference type="SAM" id="SignalP"/>
    </source>
</evidence>
<proteinExistence type="predicted"/>
<organism evidence="3 4">
    <name type="scientific">Rheinheimera marina</name>
    <dbReference type="NCBI Taxonomy" id="1774958"/>
    <lineage>
        <taxon>Bacteria</taxon>
        <taxon>Pseudomonadati</taxon>
        <taxon>Pseudomonadota</taxon>
        <taxon>Gammaproteobacteria</taxon>
        <taxon>Chromatiales</taxon>
        <taxon>Chromatiaceae</taxon>
        <taxon>Rheinheimera</taxon>
    </lineage>
</organism>
<reference evidence="4" key="1">
    <citation type="journal article" date="2019" name="Int. J. Syst. Evol. Microbiol.">
        <title>The Global Catalogue of Microorganisms (GCM) 10K type strain sequencing project: providing services to taxonomists for standard genome sequencing and annotation.</title>
        <authorList>
            <consortium name="The Broad Institute Genomics Platform"/>
            <consortium name="The Broad Institute Genome Sequencing Center for Infectious Disease"/>
            <person name="Wu L."/>
            <person name="Ma J."/>
        </authorList>
    </citation>
    <scope>NUCLEOTIDE SEQUENCE [LARGE SCALE GENOMIC DNA]</scope>
    <source>
        <strain evidence="4">DT28</strain>
    </source>
</reference>
<feature type="region of interest" description="Disordered" evidence="1">
    <location>
        <begin position="284"/>
        <end position="514"/>
    </location>
</feature>
<feature type="compositionally biased region" description="Polar residues" evidence="1">
    <location>
        <begin position="409"/>
        <end position="428"/>
    </location>
</feature>
<gene>
    <name evidence="3" type="ORF">ACFO3I_16360</name>
</gene>
<dbReference type="Proteomes" id="UP001595962">
    <property type="component" value="Unassembled WGS sequence"/>
</dbReference>
<feature type="compositionally biased region" description="Polar residues" evidence="1">
    <location>
        <begin position="382"/>
        <end position="400"/>
    </location>
</feature>
<protein>
    <submittedName>
        <fullName evidence="3">DUF3300 domain-containing protein</fullName>
    </submittedName>
</protein>
<evidence type="ECO:0000313" key="3">
    <source>
        <dbReference type="EMBL" id="MFC4656593.1"/>
    </source>
</evidence>
<dbReference type="PANTHER" id="PTHR40269">
    <property type="entry name" value="OUTER MEMBRANE PROTEIN-RELATED"/>
    <property type="match status" value="1"/>
</dbReference>
<evidence type="ECO:0000313" key="4">
    <source>
        <dbReference type="Proteomes" id="UP001595962"/>
    </source>
</evidence>
<dbReference type="PANTHER" id="PTHR40269:SF1">
    <property type="entry name" value="OUTER MEMBRANE PROTEIN"/>
    <property type="match status" value="1"/>
</dbReference>
<comment type="caution">
    <text evidence="3">The sequence shown here is derived from an EMBL/GenBank/DDBJ whole genome shotgun (WGS) entry which is preliminary data.</text>
</comment>
<feature type="compositionally biased region" description="Basic and acidic residues" evidence="1">
    <location>
        <begin position="498"/>
        <end position="514"/>
    </location>
</feature>